<organism evidence="2 3">
    <name type="scientific">Neobacillus bataviensis LMG 21833</name>
    <dbReference type="NCBI Taxonomy" id="1117379"/>
    <lineage>
        <taxon>Bacteria</taxon>
        <taxon>Bacillati</taxon>
        <taxon>Bacillota</taxon>
        <taxon>Bacilli</taxon>
        <taxon>Bacillales</taxon>
        <taxon>Bacillaceae</taxon>
        <taxon>Neobacillus</taxon>
    </lineage>
</organism>
<dbReference type="PATRIC" id="fig|1117379.3.peg.1781"/>
<name>K6DNB7_9BACI</name>
<protein>
    <recommendedName>
        <fullName evidence="1">Glyoxalase/fosfomycin resistance/dioxygenase domain-containing protein</fullName>
    </recommendedName>
</protein>
<proteinExistence type="predicted"/>
<gene>
    <name evidence="2" type="ORF">BABA_08516</name>
</gene>
<sequence>MIINDNIFALIMVEERFKEFSKKDIVDATTSAEAIFCLSAENRDQVDELVNKALASGGKPSNAPQDHGFMYGWGFQDLDGHIWEVVYMDENAINQA</sequence>
<dbReference type="eggNOG" id="COG3607">
    <property type="taxonomic scope" value="Bacteria"/>
</dbReference>
<dbReference type="STRING" id="1117379.BABA_08516"/>
<accession>K6DNB7</accession>
<evidence type="ECO:0000313" key="3">
    <source>
        <dbReference type="Proteomes" id="UP000006316"/>
    </source>
</evidence>
<dbReference type="SUPFAM" id="SSF54593">
    <property type="entry name" value="Glyoxalase/Bleomycin resistance protein/Dihydroxybiphenyl dioxygenase"/>
    <property type="match status" value="1"/>
</dbReference>
<dbReference type="Gene3D" id="3.10.180.10">
    <property type="entry name" value="2,3-Dihydroxybiphenyl 1,2-Dioxygenase, domain 1"/>
    <property type="match status" value="1"/>
</dbReference>
<feature type="domain" description="Glyoxalase/fosfomycin resistance/dioxygenase" evidence="1">
    <location>
        <begin position="36"/>
        <end position="85"/>
    </location>
</feature>
<dbReference type="Proteomes" id="UP000006316">
    <property type="component" value="Unassembled WGS sequence"/>
</dbReference>
<keyword evidence="3" id="KW-1185">Reference proteome</keyword>
<comment type="caution">
    <text evidence="2">The sequence shown here is derived from an EMBL/GenBank/DDBJ whole genome shotgun (WGS) entry which is preliminary data.</text>
</comment>
<dbReference type="PANTHER" id="PTHR36503">
    <property type="entry name" value="BLR2520 PROTEIN"/>
    <property type="match status" value="1"/>
</dbReference>
<reference evidence="2 3" key="1">
    <citation type="journal article" date="2012" name="Front. Microbiol.">
        <title>Redundancy and modularity in membrane-associated dissimilatory nitrate reduction in Bacillus.</title>
        <authorList>
            <person name="Heylen K."/>
            <person name="Keltjens J."/>
        </authorList>
    </citation>
    <scope>NUCLEOTIDE SEQUENCE [LARGE SCALE GENOMIC DNA]</scope>
    <source>
        <strain evidence="3">LMG 21833T</strain>
    </source>
</reference>
<evidence type="ECO:0000259" key="1">
    <source>
        <dbReference type="Pfam" id="PF00903"/>
    </source>
</evidence>
<dbReference type="InterPro" id="IPR004360">
    <property type="entry name" value="Glyas_Fos-R_dOase_dom"/>
</dbReference>
<dbReference type="AlphaFoldDB" id="K6DNB7"/>
<dbReference type="Pfam" id="PF00903">
    <property type="entry name" value="Glyoxalase"/>
    <property type="match status" value="1"/>
</dbReference>
<dbReference type="PANTHER" id="PTHR36503:SF2">
    <property type="entry name" value="BLR2408 PROTEIN"/>
    <property type="match status" value="1"/>
</dbReference>
<dbReference type="EMBL" id="AJLS01000054">
    <property type="protein sequence ID" value="EKN69819.1"/>
    <property type="molecule type" value="Genomic_DNA"/>
</dbReference>
<dbReference type="InterPro" id="IPR029068">
    <property type="entry name" value="Glyas_Bleomycin-R_OHBP_Dase"/>
</dbReference>
<evidence type="ECO:0000313" key="2">
    <source>
        <dbReference type="EMBL" id="EKN69819.1"/>
    </source>
</evidence>